<name>A0A4Z0BMJ6_9BURK</name>
<dbReference type="InterPro" id="IPR021268">
    <property type="entry name" value="DUF2845"/>
</dbReference>
<dbReference type="OrthoDB" id="8906462at2"/>
<sequence>MAHTSQPPPMLCRHALVLALLGAAPLMGRAESLRCAGGSVAEGDSRLSLVYKCGQPDAADTFCAPVYYEGTGFIVPDPWASLAVPCQVVEQFVYDRGPGQLLATVHVRNGIVQSIAYGRAPR</sequence>
<comment type="caution">
    <text evidence="1">The sequence shown here is derived from an EMBL/GenBank/DDBJ whole genome shotgun (WGS) entry which is preliminary data.</text>
</comment>
<dbReference type="Proteomes" id="UP000297839">
    <property type="component" value="Unassembled WGS sequence"/>
</dbReference>
<dbReference type="AlphaFoldDB" id="A0A4Z0BMJ6"/>
<dbReference type="Pfam" id="PF11006">
    <property type="entry name" value="DUF2845"/>
    <property type="match status" value="1"/>
</dbReference>
<dbReference type="EMBL" id="SMLK01000004">
    <property type="protein sequence ID" value="TFZ00051.1"/>
    <property type="molecule type" value="Genomic_DNA"/>
</dbReference>
<accession>A0A4Z0BMJ6</accession>
<organism evidence="1 2">
    <name type="scientific">Ramlibacter humi</name>
    <dbReference type="NCBI Taxonomy" id="2530451"/>
    <lineage>
        <taxon>Bacteria</taxon>
        <taxon>Pseudomonadati</taxon>
        <taxon>Pseudomonadota</taxon>
        <taxon>Betaproteobacteria</taxon>
        <taxon>Burkholderiales</taxon>
        <taxon>Comamonadaceae</taxon>
        <taxon>Ramlibacter</taxon>
    </lineage>
</organism>
<evidence type="ECO:0000313" key="2">
    <source>
        <dbReference type="Proteomes" id="UP000297839"/>
    </source>
</evidence>
<gene>
    <name evidence="1" type="ORF">EZ216_13145</name>
</gene>
<keyword evidence="2" id="KW-1185">Reference proteome</keyword>
<reference evidence="1 2" key="1">
    <citation type="submission" date="2019-03" db="EMBL/GenBank/DDBJ databases">
        <title>Ramlibacter sp. 18x22-1, whole genome shotgun sequence.</title>
        <authorList>
            <person name="Zhang X."/>
            <person name="Feng G."/>
            <person name="Zhu H."/>
        </authorList>
    </citation>
    <scope>NUCLEOTIDE SEQUENCE [LARGE SCALE GENOMIC DNA]</scope>
    <source>
        <strain evidence="1 2">18x22-1</strain>
    </source>
</reference>
<evidence type="ECO:0000313" key="1">
    <source>
        <dbReference type="EMBL" id="TFZ00051.1"/>
    </source>
</evidence>
<protein>
    <submittedName>
        <fullName evidence="1">DUF2845 domain-containing protein</fullName>
    </submittedName>
</protein>
<proteinExistence type="predicted"/>